<name>A0A538SFN7_UNCEI</name>
<evidence type="ECO:0000256" key="5">
    <source>
        <dbReference type="ARBA" id="ARBA00023049"/>
    </source>
</evidence>
<dbReference type="PANTHER" id="PTHR34858">
    <property type="entry name" value="CYSO-CYSTEINE PEPTIDASE"/>
    <property type="match status" value="1"/>
</dbReference>
<dbReference type="Gene3D" id="3.40.140.10">
    <property type="entry name" value="Cytidine Deaminase, domain 2"/>
    <property type="match status" value="1"/>
</dbReference>
<dbReference type="PANTHER" id="PTHR34858:SF1">
    <property type="entry name" value="CYSO-CYSTEINE PEPTIDASE"/>
    <property type="match status" value="1"/>
</dbReference>
<dbReference type="AlphaFoldDB" id="A0A538SFN7"/>
<evidence type="ECO:0000313" key="8">
    <source>
        <dbReference type="Proteomes" id="UP000320184"/>
    </source>
</evidence>
<sequence length="158" mass="17649">MRLRASLAVEIHAELCRAYPEEGCGVLVGRDLGGAREVERAIPFENRREDSRHNRYLIAPEQFLAAEKEARAAGLDVVGFFHSHPDHPARPSAFDLENAWPFYSYLIVSVERGRAADSRSWRLAEDRSAFEPETLEILPEADPLARVPSPARGGVDGR</sequence>
<dbReference type="EMBL" id="VBOT01000105">
    <property type="protein sequence ID" value="TMQ50175.1"/>
    <property type="molecule type" value="Genomic_DNA"/>
</dbReference>
<reference evidence="7 8" key="1">
    <citation type="journal article" date="2019" name="Nat. Microbiol.">
        <title>Mediterranean grassland soil C-N compound turnover is dependent on rainfall and depth, and is mediated by genomically divergent microorganisms.</title>
        <authorList>
            <person name="Diamond S."/>
            <person name="Andeer P.F."/>
            <person name="Li Z."/>
            <person name="Crits-Christoph A."/>
            <person name="Burstein D."/>
            <person name="Anantharaman K."/>
            <person name="Lane K.R."/>
            <person name="Thomas B.C."/>
            <person name="Pan C."/>
            <person name="Northen T.R."/>
            <person name="Banfield J.F."/>
        </authorList>
    </citation>
    <scope>NUCLEOTIDE SEQUENCE [LARGE SCALE GENOMIC DNA]</scope>
    <source>
        <strain evidence="7">WS_3</strain>
    </source>
</reference>
<gene>
    <name evidence="7" type="ORF">E6K73_08450</name>
</gene>
<evidence type="ECO:0000256" key="4">
    <source>
        <dbReference type="ARBA" id="ARBA00022833"/>
    </source>
</evidence>
<dbReference type="Proteomes" id="UP000320184">
    <property type="component" value="Unassembled WGS sequence"/>
</dbReference>
<dbReference type="FunFam" id="3.40.140.10:FF:000085">
    <property type="entry name" value="Mov34/MPN/PAD-1 family protein"/>
    <property type="match status" value="1"/>
</dbReference>
<keyword evidence="2" id="KW-0479">Metal-binding</keyword>
<evidence type="ECO:0000256" key="1">
    <source>
        <dbReference type="ARBA" id="ARBA00022670"/>
    </source>
</evidence>
<evidence type="ECO:0000256" key="3">
    <source>
        <dbReference type="ARBA" id="ARBA00022801"/>
    </source>
</evidence>
<keyword evidence="3" id="KW-0378">Hydrolase</keyword>
<dbReference type="GO" id="GO:0008235">
    <property type="term" value="F:metalloexopeptidase activity"/>
    <property type="evidence" value="ECO:0007669"/>
    <property type="project" value="TreeGrafter"/>
</dbReference>
<dbReference type="InterPro" id="IPR028090">
    <property type="entry name" value="JAB_dom_prok"/>
</dbReference>
<dbReference type="SMART" id="SM00232">
    <property type="entry name" value="JAB_MPN"/>
    <property type="match status" value="1"/>
</dbReference>
<proteinExistence type="predicted"/>
<keyword evidence="1" id="KW-0645">Protease</keyword>
<comment type="caution">
    <text evidence="7">The sequence shown here is derived from an EMBL/GenBank/DDBJ whole genome shotgun (WGS) entry which is preliminary data.</text>
</comment>
<evidence type="ECO:0000256" key="2">
    <source>
        <dbReference type="ARBA" id="ARBA00022723"/>
    </source>
</evidence>
<dbReference type="SUPFAM" id="SSF102712">
    <property type="entry name" value="JAB1/MPN domain"/>
    <property type="match status" value="1"/>
</dbReference>
<dbReference type="GO" id="GO:0008270">
    <property type="term" value="F:zinc ion binding"/>
    <property type="evidence" value="ECO:0007669"/>
    <property type="project" value="TreeGrafter"/>
</dbReference>
<organism evidence="7 8">
    <name type="scientific">Eiseniibacteriota bacterium</name>
    <dbReference type="NCBI Taxonomy" id="2212470"/>
    <lineage>
        <taxon>Bacteria</taxon>
        <taxon>Candidatus Eiseniibacteriota</taxon>
    </lineage>
</organism>
<keyword evidence="5" id="KW-0482">Metalloprotease</keyword>
<feature type="domain" description="JAB1/MPN/MOV34 metalloenzyme" evidence="6">
    <location>
        <begin position="1"/>
        <end position="135"/>
    </location>
</feature>
<evidence type="ECO:0000313" key="7">
    <source>
        <dbReference type="EMBL" id="TMQ50175.1"/>
    </source>
</evidence>
<protein>
    <submittedName>
        <fullName evidence="7">M67 family metallopeptidase</fullName>
    </submittedName>
</protein>
<evidence type="ECO:0000259" key="6">
    <source>
        <dbReference type="SMART" id="SM00232"/>
    </source>
</evidence>
<accession>A0A538SFN7</accession>
<dbReference type="GO" id="GO:0006508">
    <property type="term" value="P:proteolysis"/>
    <property type="evidence" value="ECO:0007669"/>
    <property type="project" value="UniProtKB-KW"/>
</dbReference>
<dbReference type="InterPro" id="IPR051929">
    <property type="entry name" value="VirAsm_ModProt"/>
</dbReference>
<keyword evidence="4" id="KW-0862">Zinc</keyword>
<dbReference type="CDD" id="cd08070">
    <property type="entry name" value="MPN_like"/>
    <property type="match status" value="1"/>
</dbReference>
<dbReference type="Pfam" id="PF14464">
    <property type="entry name" value="Prok-JAB"/>
    <property type="match status" value="1"/>
</dbReference>
<dbReference type="InterPro" id="IPR000555">
    <property type="entry name" value="JAMM/MPN+_dom"/>
</dbReference>